<evidence type="ECO:0000313" key="10">
    <source>
        <dbReference type="Proteomes" id="UP000629371"/>
    </source>
</evidence>
<organism evidence="9 10">
    <name type="scientific">Streptomyces siderophoricus</name>
    <dbReference type="NCBI Taxonomy" id="2802281"/>
    <lineage>
        <taxon>Bacteria</taxon>
        <taxon>Bacillati</taxon>
        <taxon>Actinomycetota</taxon>
        <taxon>Actinomycetes</taxon>
        <taxon>Kitasatosporales</taxon>
        <taxon>Streptomycetaceae</taxon>
        <taxon>Streptomyces</taxon>
    </lineage>
</organism>
<dbReference type="Pfam" id="PF00355">
    <property type="entry name" value="Rieske"/>
    <property type="match status" value="1"/>
</dbReference>
<proteinExistence type="predicted"/>
<accession>A0ABS1N4M8</accession>
<gene>
    <name evidence="9" type="ORF">JK360_38085</name>
</gene>
<dbReference type="PRINTS" id="PR00090">
    <property type="entry name" value="RNGDIOXGNASE"/>
</dbReference>
<evidence type="ECO:0000256" key="4">
    <source>
        <dbReference type="ARBA" id="ARBA00023002"/>
    </source>
</evidence>
<sequence>MISWPSTHYTSQERFELERERIFEQSWICVGRSSAVSEAGSFLRAEVGRESVLVVRNRDGQLRGLVNLCRHRGVQLCMEESGNFGKSIRCPYHGWTFGLDGRLVAAPYINDLPPETRERHLYTAAVTEWLGYVWVNLNTEAPPLSEQVAPMLRHRFGEIDVPSHYGMEDLTVAKTISYDVRANWKILFENFCECYHCPTMHPEICDALPEWRSGYGTVAGPEGPKREGSKLADGATGFSLSGRAAAPTLPGVPREDERTFHGILLWPNVHLIFVPDHVMCMRFEPQGPDRTRVISDWLFHPEAIADPDFNPNDAVGLIDVTARQDFEACERVQLGTSSAYFEELHTPHESLILDFRSWIHQAIAERPVPRLTIGQSVNGDSNATTLTSTGTSSEVGV</sequence>
<dbReference type="PANTHER" id="PTHR43756">
    <property type="entry name" value="CHOLINE MONOOXYGENASE, CHLOROPLASTIC"/>
    <property type="match status" value="1"/>
</dbReference>
<dbReference type="SUPFAM" id="SSF50022">
    <property type="entry name" value="ISP domain"/>
    <property type="match status" value="1"/>
</dbReference>
<evidence type="ECO:0000256" key="3">
    <source>
        <dbReference type="ARBA" id="ARBA00022723"/>
    </source>
</evidence>
<keyword evidence="10" id="KW-1185">Reference proteome</keyword>
<evidence type="ECO:0000259" key="8">
    <source>
        <dbReference type="PROSITE" id="PS51296"/>
    </source>
</evidence>
<reference evidence="9 10" key="1">
    <citation type="submission" date="2021-01" db="EMBL/GenBank/DDBJ databases">
        <title>WGS of actinomycetes isolated from Thailand.</title>
        <authorList>
            <person name="Thawai C."/>
        </authorList>
    </citation>
    <scope>NUCLEOTIDE SEQUENCE [LARGE SCALE GENOMIC DNA]</scope>
    <source>
        <strain evidence="9 10">CH9-7</strain>
    </source>
</reference>
<evidence type="ECO:0000256" key="6">
    <source>
        <dbReference type="ARBA" id="ARBA00023014"/>
    </source>
</evidence>
<evidence type="ECO:0000256" key="5">
    <source>
        <dbReference type="ARBA" id="ARBA00023004"/>
    </source>
</evidence>
<dbReference type="InterPro" id="IPR001663">
    <property type="entry name" value="Rng_hydr_dOase-A"/>
</dbReference>
<dbReference type="CDD" id="cd03469">
    <property type="entry name" value="Rieske_RO_Alpha_N"/>
    <property type="match status" value="1"/>
</dbReference>
<dbReference type="InterPro" id="IPR017941">
    <property type="entry name" value="Rieske_2Fe-2S"/>
</dbReference>
<dbReference type="Gene3D" id="3.90.380.10">
    <property type="entry name" value="Naphthalene 1,2-dioxygenase Alpha Subunit, Chain A, domain 1"/>
    <property type="match status" value="1"/>
</dbReference>
<keyword evidence="2" id="KW-0001">2Fe-2S</keyword>
<name>A0ABS1N4M8_9ACTN</name>
<keyword evidence="9" id="KW-0223">Dioxygenase</keyword>
<comment type="cofactor">
    <cofactor evidence="1">
        <name>Fe cation</name>
        <dbReference type="ChEBI" id="CHEBI:24875"/>
    </cofactor>
</comment>
<dbReference type="EMBL" id="JAERRI010000047">
    <property type="protein sequence ID" value="MBL1095037.1"/>
    <property type="molecule type" value="Genomic_DNA"/>
</dbReference>
<keyword evidence="3" id="KW-0479">Metal-binding</keyword>
<dbReference type="Gene3D" id="2.102.10.10">
    <property type="entry name" value="Rieske [2Fe-2S] iron-sulphur domain"/>
    <property type="match status" value="1"/>
</dbReference>
<dbReference type="PROSITE" id="PS51296">
    <property type="entry name" value="RIESKE"/>
    <property type="match status" value="1"/>
</dbReference>
<dbReference type="Pfam" id="PF00848">
    <property type="entry name" value="Ring_hydroxyl_A"/>
    <property type="match status" value="1"/>
</dbReference>
<comment type="caution">
    <text evidence="9">The sequence shown here is derived from an EMBL/GenBank/DDBJ whole genome shotgun (WGS) entry which is preliminary data.</text>
</comment>
<protein>
    <submittedName>
        <fullName evidence="9">Aromatic ring-hydroxylating dioxygenase subunit alpha</fullName>
    </submittedName>
</protein>
<dbReference type="InterPro" id="IPR036922">
    <property type="entry name" value="Rieske_2Fe-2S_sf"/>
</dbReference>
<keyword evidence="5" id="KW-0408">Iron</keyword>
<dbReference type="Proteomes" id="UP000629371">
    <property type="component" value="Unassembled WGS sequence"/>
</dbReference>
<dbReference type="GO" id="GO:0051213">
    <property type="term" value="F:dioxygenase activity"/>
    <property type="evidence" value="ECO:0007669"/>
    <property type="project" value="UniProtKB-KW"/>
</dbReference>
<evidence type="ECO:0000256" key="7">
    <source>
        <dbReference type="SAM" id="MobiDB-lite"/>
    </source>
</evidence>
<feature type="region of interest" description="Disordered" evidence="7">
    <location>
        <begin position="373"/>
        <end position="397"/>
    </location>
</feature>
<evidence type="ECO:0000313" key="9">
    <source>
        <dbReference type="EMBL" id="MBL1095037.1"/>
    </source>
</evidence>
<feature type="domain" description="Rieske" evidence="8">
    <location>
        <begin position="27"/>
        <end position="135"/>
    </location>
</feature>
<keyword evidence="6" id="KW-0411">Iron-sulfur</keyword>
<dbReference type="PANTHER" id="PTHR43756:SF5">
    <property type="entry name" value="CHOLINE MONOOXYGENASE, CHLOROPLASTIC"/>
    <property type="match status" value="1"/>
</dbReference>
<evidence type="ECO:0000256" key="1">
    <source>
        <dbReference type="ARBA" id="ARBA00001962"/>
    </source>
</evidence>
<dbReference type="SUPFAM" id="SSF55961">
    <property type="entry name" value="Bet v1-like"/>
    <property type="match status" value="1"/>
</dbReference>
<dbReference type="RefSeq" id="WP_201811973.1">
    <property type="nucleotide sequence ID" value="NZ_JAERRI010000047.1"/>
</dbReference>
<dbReference type="InterPro" id="IPR015879">
    <property type="entry name" value="Ring_hydroxy_dOase_asu_C_dom"/>
</dbReference>
<evidence type="ECO:0000256" key="2">
    <source>
        <dbReference type="ARBA" id="ARBA00022714"/>
    </source>
</evidence>
<keyword evidence="4" id="KW-0560">Oxidoreductase</keyword>